<dbReference type="InterPro" id="IPR037177">
    <property type="entry name" value="DLC_sf"/>
</dbReference>
<dbReference type="AlphaFoldDB" id="A0A6P8U8I5"/>
<dbReference type="GO" id="GO:0030286">
    <property type="term" value="C:dynein complex"/>
    <property type="evidence" value="ECO:0007669"/>
    <property type="project" value="InterPro"/>
</dbReference>
<reference evidence="2" key="1">
    <citation type="submission" date="2025-08" db="UniProtKB">
        <authorList>
            <consortium name="RefSeq"/>
        </authorList>
    </citation>
    <scope>IDENTIFICATION</scope>
</reference>
<sequence>MAGTGEAKKEEADYKRLHSFPLIRHTDMPEEMRVETMELCVTACEKFATNNEVSVSSVTSFNHTLRLWAPRAVLDLLSVHAPSHIETMGPKSCTGPPICSRSVTH</sequence>
<dbReference type="RefSeq" id="XP_034063167.1">
    <property type="nucleotide sequence ID" value="XM_034207276.1"/>
</dbReference>
<protein>
    <submittedName>
        <fullName evidence="2">Dynein light chain 4, axonemal isoform X2</fullName>
    </submittedName>
</protein>
<accession>A0A6P8U8I5</accession>
<name>A0A6P8U8I5_GYMAC</name>
<dbReference type="SUPFAM" id="SSF54648">
    <property type="entry name" value="DLC"/>
    <property type="match status" value="1"/>
</dbReference>
<dbReference type="GeneID" id="117540537"/>
<dbReference type="Proteomes" id="UP000515161">
    <property type="component" value="Unplaced"/>
</dbReference>
<evidence type="ECO:0000313" key="1">
    <source>
        <dbReference type="Proteomes" id="UP000515161"/>
    </source>
</evidence>
<keyword evidence="1" id="KW-1185">Reference proteome</keyword>
<dbReference type="GO" id="GO:0007017">
    <property type="term" value="P:microtubule-based process"/>
    <property type="evidence" value="ECO:0007669"/>
    <property type="project" value="InterPro"/>
</dbReference>
<evidence type="ECO:0000313" key="2">
    <source>
        <dbReference type="RefSeq" id="XP_034063167.1"/>
    </source>
</evidence>
<proteinExistence type="predicted"/>
<organism evidence="1 2">
    <name type="scientific">Gymnodraco acuticeps</name>
    <name type="common">Antarctic dragonfish</name>
    <dbReference type="NCBI Taxonomy" id="8218"/>
    <lineage>
        <taxon>Eukaryota</taxon>
        <taxon>Metazoa</taxon>
        <taxon>Chordata</taxon>
        <taxon>Craniata</taxon>
        <taxon>Vertebrata</taxon>
        <taxon>Euteleostomi</taxon>
        <taxon>Actinopterygii</taxon>
        <taxon>Neopterygii</taxon>
        <taxon>Teleostei</taxon>
        <taxon>Neoteleostei</taxon>
        <taxon>Acanthomorphata</taxon>
        <taxon>Eupercaria</taxon>
        <taxon>Perciformes</taxon>
        <taxon>Notothenioidei</taxon>
        <taxon>Bathydraconidae</taxon>
        <taxon>Gymnodraco</taxon>
    </lineage>
</organism>
<gene>
    <name evidence="2" type="primary">LOC117540537</name>
</gene>